<evidence type="ECO:0000256" key="9">
    <source>
        <dbReference type="ARBA" id="ARBA00038345"/>
    </source>
</evidence>
<dbReference type="GO" id="GO:0046872">
    <property type="term" value="F:metal ion binding"/>
    <property type="evidence" value="ECO:0007669"/>
    <property type="project" value="InterPro"/>
</dbReference>
<evidence type="ECO:0000256" key="10">
    <source>
        <dbReference type="ARBA" id="ARBA00042242"/>
    </source>
</evidence>
<dbReference type="Proteomes" id="UP000002745">
    <property type="component" value="Chromosome"/>
</dbReference>
<dbReference type="NCBIfam" id="TIGR00877">
    <property type="entry name" value="purD"/>
    <property type="match status" value="1"/>
</dbReference>
<evidence type="ECO:0000256" key="12">
    <source>
        <dbReference type="HAMAP-Rule" id="MF_00138"/>
    </source>
</evidence>
<dbReference type="PROSITE" id="PS50975">
    <property type="entry name" value="ATP_GRASP"/>
    <property type="match status" value="1"/>
</dbReference>
<dbReference type="SUPFAM" id="SSF56059">
    <property type="entry name" value="Glutathione synthetase ATP-binding domain-like"/>
    <property type="match status" value="1"/>
</dbReference>
<keyword evidence="16" id="KW-1185">Reference proteome</keyword>
<dbReference type="STRING" id="582402.Hbal_0996"/>
<dbReference type="GO" id="GO:0009113">
    <property type="term" value="P:purine nucleobase biosynthetic process"/>
    <property type="evidence" value="ECO:0007669"/>
    <property type="project" value="InterPro"/>
</dbReference>
<dbReference type="PANTHER" id="PTHR43472:SF1">
    <property type="entry name" value="PHOSPHORIBOSYLAMINE--GLYCINE LIGASE, CHLOROPLASTIC"/>
    <property type="match status" value="1"/>
</dbReference>
<dbReference type="InterPro" id="IPR037123">
    <property type="entry name" value="PRibGlycinamide_synth_C_sf"/>
</dbReference>
<dbReference type="InterPro" id="IPR020562">
    <property type="entry name" value="PRibGlycinamide_synth_N"/>
</dbReference>
<dbReference type="PROSITE" id="PS00184">
    <property type="entry name" value="GARS"/>
    <property type="match status" value="1"/>
</dbReference>
<dbReference type="InterPro" id="IPR020559">
    <property type="entry name" value="PRibGlycinamide_synth_CS"/>
</dbReference>
<dbReference type="InterPro" id="IPR016185">
    <property type="entry name" value="PreATP-grasp_dom_sf"/>
</dbReference>
<comment type="catalytic activity">
    <reaction evidence="12">
        <text>5-phospho-beta-D-ribosylamine + glycine + ATP = N(1)-(5-phospho-beta-D-ribosyl)glycinamide + ADP + phosphate + H(+)</text>
        <dbReference type="Rhea" id="RHEA:17453"/>
        <dbReference type="ChEBI" id="CHEBI:15378"/>
        <dbReference type="ChEBI" id="CHEBI:30616"/>
        <dbReference type="ChEBI" id="CHEBI:43474"/>
        <dbReference type="ChEBI" id="CHEBI:57305"/>
        <dbReference type="ChEBI" id="CHEBI:58681"/>
        <dbReference type="ChEBI" id="CHEBI:143788"/>
        <dbReference type="ChEBI" id="CHEBI:456216"/>
        <dbReference type="EC" id="6.3.4.13"/>
    </reaction>
</comment>
<evidence type="ECO:0000256" key="5">
    <source>
        <dbReference type="ARBA" id="ARBA00022598"/>
    </source>
</evidence>
<keyword evidence="5 12" id="KW-0436">Ligase</keyword>
<dbReference type="InterPro" id="IPR020560">
    <property type="entry name" value="PRibGlycinamide_synth_C-dom"/>
</dbReference>
<comment type="pathway">
    <text evidence="3 12">Purine metabolism; IMP biosynthesis via de novo pathway; N(1)-(5-phospho-D-ribosyl)glycinamide from 5-phospho-alpha-D-ribose 1-diphosphate: step 2/2.</text>
</comment>
<evidence type="ECO:0000256" key="6">
    <source>
        <dbReference type="ARBA" id="ARBA00022741"/>
    </source>
</evidence>
<dbReference type="InterPro" id="IPR011054">
    <property type="entry name" value="Rudment_hybrid_motif"/>
</dbReference>
<dbReference type="AlphaFoldDB" id="C6XQT4"/>
<keyword evidence="8 13" id="KW-0067">ATP-binding</keyword>
<evidence type="ECO:0000256" key="7">
    <source>
        <dbReference type="ARBA" id="ARBA00022755"/>
    </source>
</evidence>
<dbReference type="SMART" id="SM01210">
    <property type="entry name" value="GARS_C"/>
    <property type="match status" value="1"/>
</dbReference>
<gene>
    <name evidence="12" type="primary">purD</name>
    <name evidence="15" type="ordered locus">Hbal_0996</name>
</gene>
<dbReference type="UniPathway" id="UPA00074">
    <property type="reaction ID" value="UER00125"/>
</dbReference>
<evidence type="ECO:0000256" key="3">
    <source>
        <dbReference type="ARBA" id="ARBA00005174"/>
    </source>
</evidence>
<dbReference type="Pfam" id="PF02844">
    <property type="entry name" value="GARS_N"/>
    <property type="match status" value="1"/>
</dbReference>
<dbReference type="Gene3D" id="3.90.600.10">
    <property type="entry name" value="Phosphoribosylglycinamide synthetase, C-terminal domain"/>
    <property type="match status" value="1"/>
</dbReference>
<dbReference type="InterPro" id="IPR000115">
    <property type="entry name" value="PRibGlycinamide_synth"/>
</dbReference>
<dbReference type="FunFam" id="3.90.600.10:FF:000001">
    <property type="entry name" value="Trifunctional purine biosynthetic protein adenosine-3"/>
    <property type="match status" value="1"/>
</dbReference>
<dbReference type="Gene3D" id="3.30.1490.20">
    <property type="entry name" value="ATP-grasp fold, A domain"/>
    <property type="match status" value="1"/>
</dbReference>
<name>C6XQT4_HIRBI</name>
<evidence type="ECO:0000256" key="1">
    <source>
        <dbReference type="ARBA" id="ARBA00001936"/>
    </source>
</evidence>
<evidence type="ECO:0000259" key="14">
    <source>
        <dbReference type="PROSITE" id="PS50975"/>
    </source>
</evidence>
<dbReference type="HAMAP" id="MF_00138">
    <property type="entry name" value="GARS"/>
    <property type="match status" value="1"/>
</dbReference>
<dbReference type="Gene3D" id="3.40.50.20">
    <property type="match status" value="1"/>
</dbReference>
<sequence length="427" mass="45234">MKILIVGGGGREHALAWRLNKSPKVTSILCAPGNPGMANVARCIPIKAEDIDGQVRLAKDERPHLVIIGPEVPLAMGLADKLRMADIPVFGPSKAAAQLESSKGFSKDLMKACGVPTAEYGRFTDAAEAKAFLDKFSAPYVLKADGLAAGKGVVIAETREEAESSIDDMLAGQFGESSAELVIEEFMHGEEASFFALTDGNTAVALAGAQDHKRVGDGDTGVNTGGMGAYSPAPILDADMQERVMTEIVNPTIKGMRDMGIPYTGVLYVGLMIGPDGNPRVVEYNCRFGDPECQVIMARLKGEILPLMLACATGFDLADCRRPERFEDAAVCVVMATNGYPAAYEKGSVIKRLDEAEASAEGVVVFHAGTAEKNGEIVAAGGRVLGVTALADTITDAIDKAYKAVDKVDWPEGFYRSDIGWRAKGRG</sequence>
<dbReference type="SMART" id="SM01209">
    <property type="entry name" value="GARS_A"/>
    <property type="match status" value="1"/>
</dbReference>
<dbReference type="RefSeq" id="WP_015826840.1">
    <property type="nucleotide sequence ID" value="NC_012982.1"/>
</dbReference>
<accession>C6XQT4</accession>
<keyword evidence="7 12" id="KW-0658">Purine biosynthesis</keyword>
<dbReference type="GO" id="GO:0004637">
    <property type="term" value="F:phosphoribosylamine-glycine ligase activity"/>
    <property type="evidence" value="ECO:0007669"/>
    <property type="project" value="UniProtKB-UniRule"/>
</dbReference>
<dbReference type="SUPFAM" id="SSF51246">
    <property type="entry name" value="Rudiment single hybrid motif"/>
    <property type="match status" value="1"/>
</dbReference>
<evidence type="ECO:0000313" key="15">
    <source>
        <dbReference type="EMBL" id="ACT58690.1"/>
    </source>
</evidence>
<dbReference type="OrthoDB" id="9807240at2"/>
<organism evidence="15 16">
    <name type="scientific">Hirschia baltica (strain ATCC 49814 / DSM 5838 / IFAM 1418)</name>
    <dbReference type="NCBI Taxonomy" id="582402"/>
    <lineage>
        <taxon>Bacteria</taxon>
        <taxon>Pseudomonadati</taxon>
        <taxon>Pseudomonadota</taxon>
        <taxon>Alphaproteobacteria</taxon>
        <taxon>Hyphomonadales</taxon>
        <taxon>Hyphomonadaceae</taxon>
        <taxon>Hirschia</taxon>
    </lineage>
</organism>
<dbReference type="GO" id="GO:0005524">
    <property type="term" value="F:ATP binding"/>
    <property type="evidence" value="ECO:0007669"/>
    <property type="project" value="UniProtKB-UniRule"/>
</dbReference>
<dbReference type="InterPro" id="IPR020561">
    <property type="entry name" value="PRibGlycinamid_synth_ATP-grasp"/>
</dbReference>
<dbReference type="InterPro" id="IPR011761">
    <property type="entry name" value="ATP-grasp"/>
</dbReference>
<dbReference type="eggNOG" id="COG0151">
    <property type="taxonomic scope" value="Bacteria"/>
</dbReference>
<dbReference type="InterPro" id="IPR013815">
    <property type="entry name" value="ATP_grasp_subdomain_1"/>
</dbReference>
<evidence type="ECO:0000256" key="8">
    <source>
        <dbReference type="ARBA" id="ARBA00022840"/>
    </source>
</evidence>
<dbReference type="HOGENOM" id="CLU_027420_3_1_5"/>
<proteinExistence type="inferred from homology"/>
<dbReference type="Pfam" id="PF01071">
    <property type="entry name" value="GARS_A"/>
    <property type="match status" value="1"/>
</dbReference>
<protein>
    <recommendedName>
        <fullName evidence="4 12">Phosphoribosylamine--glycine ligase</fullName>
        <ecNumber evidence="4 12">6.3.4.13</ecNumber>
    </recommendedName>
    <alternativeName>
        <fullName evidence="12">GARS</fullName>
    </alternativeName>
    <alternativeName>
        <fullName evidence="10 12">Glycinamide ribonucleotide synthetase</fullName>
    </alternativeName>
    <alternativeName>
        <fullName evidence="11 12">Phosphoribosylglycinamide synthetase</fullName>
    </alternativeName>
</protein>
<comment type="similarity">
    <text evidence="9 12">Belongs to the GARS family.</text>
</comment>
<dbReference type="KEGG" id="hba:Hbal_0996"/>
<dbReference type="EMBL" id="CP001678">
    <property type="protein sequence ID" value="ACT58690.1"/>
    <property type="molecule type" value="Genomic_DNA"/>
</dbReference>
<dbReference type="SUPFAM" id="SSF52440">
    <property type="entry name" value="PreATP-grasp domain"/>
    <property type="match status" value="1"/>
</dbReference>
<keyword evidence="6 13" id="KW-0547">Nucleotide-binding</keyword>
<evidence type="ECO:0000256" key="11">
    <source>
        <dbReference type="ARBA" id="ARBA00042864"/>
    </source>
</evidence>
<dbReference type="PANTHER" id="PTHR43472">
    <property type="entry name" value="PHOSPHORIBOSYLAMINE--GLYCINE LIGASE"/>
    <property type="match status" value="1"/>
</dbReference>
<reference evidence="16" key="1">
    <citation type="journal article" date="2011" name="J. Bacteriol.">
        <title>Genome sequences of eight morphologically diverse alphaproteobacteria.</title>
        <authorList>
            <consortium name="US DOE Joint Genome Institute"/>
            <person name="Brown P.J."/>
            <person name="Kysela D.T."/>
            <person name="Buechlein A."/>
            <person name="Hemmerich C."/>
            <person name="Brun Y.V."/>
        </authorList>
    </citation>
    <scope>NUCLEOTIDE SEQUENCE [LARGE SCALE GENOMIC DNA]</scope>
    <source>
        <strain evidence="16">ATCC 49814 / DSM 5838 / IFAM 1418</strain>
    </source>
</reference>
<feature type="domain" description="ATP-grasp" evidence="14">
    <location>
        <begin position="107"/>
        <end position="313"/>
    </location>
</feature>
<evidence type="ECO:0000313" key="16">
    <source>
        <dbReference type="Proteomes" id="UP000002745"/>
    </source>
</evidence>
<dbReference type="Pfam" id="PF02843">
    <property type="entry name" value="GARS_C"/>
    <property type="match status" value="1"/>
</dbReference>
<comment type="cofactor">
    <cofactor evidence="1">
        <name>Mn(2+)</name>
        <dbReference type="ChEBI" id="CHEBI:29035"/>
    </cofactor>
</comment>
<comment type="cofactor">
    <cofactor evidence="2">
        <name>Mg(2+)</name>
        <dbReference type="ChEBI" id="CHEBI:18420"/>
    </cofactor>
</comment>
<dbReference type="Gene3D" id="3.30.470.20">
    <property type="entry name" value="ATP-grasp fold, B domain"/>
    <property type="match status" value="1"/>
</dbReference>
<evidence type="ECO:0000256" key="2">
    <source>
        <dbReference type="ARBA" id="ARBA00001946"/>
    </source>
</evidence>
<dbReference type="EC" id="6.3.4.13" evidence="4 12"/>
<dbReference type="GO" id="GO:0006189">
    <property type="term" value="P:'de novo' IMP biosynthetic process"/>
    <property type="evidence" value="ECO:0007669"/>
    <property type="project" value="UniProtKB-UniRule"/>
</dbReference>
<evidence type="ECO:0000256" key="4">
    <source>
        <dbReference type="ARBA" id="ARBA00013255"/>
    </source>
</evidence>
<evidence type="ECO:0000256" key="13">
    <source>
        <dbReference type="PROSITE-ProRule" id="PRU00409"/>
    </source>
</evidence>